<dbReference type="AlphaFoldDB" id="H7FUV4"/>
<dbReference type="PATRIC" id="fig|1086011.3.peg.2910"/>
<name>H7FUV4_FLAFP</name>
<feature type="chain" id="PRO_5003609466" description="DUF4240 domain-containing protein" evidence="1">
    <location>
        <begin position="27"/>
        <end position="237"/>
    </location>
</feature>
<accession>H7FUV4</accession>
<proteinExistence type="predicted"/>
<dbReference type="Proteomes" id="UP000005566">
    <property type="component" value="Unassembled WGS sequence"/>
</dbReference>
<evidence type="ECO:0000256" key="1">
    <source>
        <dbReference type="SAM" id="SignalP"/>
    </source>
</evidence>
<feature type="signal peptide" evidence="1">
    <location>
        <begin position="1"/>
        <end position="26"/>
    </location>
</feature>
<sequence>MYSISFMRNKYTFLFSFLFLSIVTFGQNNTSNTGEWTNTNEIPEDSTAATFDSLMFSKSSEMLDEEMYWSIIEKSIMGADNQEDQELFLIAEIEKLTPAEMIGFRLRTDKLLFDSYNPELWCAAYIVSGGCSDGGFEYFRCWLISQGKELFYNVKAKPDSLINQVVEGKESYEFEGFWYVAMNAFKNTTGEDLYSFIDYDKFVTNDENYPLLKFNWNVDEPQTMEKICPNLFKNLWK</sequence>
<evidence type="ECO:0000259" key="2">
    <source>
        <dbReference type="Pfam" id="PF14024"/>
    </source>
</evidence>
<reference evidence="3 4" key="1">
    <citation type="journal article" date="2014" name="Acta Crystallogr. D">
        <title>Structure-based characterization and antifreeze properties of a hyperactive ice-binding protein from the Antarctic bacterium Flavobacterium frigoris PS1.</title>
        <authorList>
            <person name="Do H."/>
            <person name="Kim S.J."/>
            <person name="Kim H.J."/>
            <person name="Lee J.H."/>
        </authorList>
    </citation>
    <scope>NUCLEOTIDE SEQUENCE [LARGE SCALE GENOMIC DNA]</scope>
    <source>
        <strain evidence="3 4">PS1</strain>
    </source>
</reference>
<protein>
    <recommendedName>
        <fullName evidence="2">DUF4240 domain-containing protein</fullName>
    </recommendedName>
</protein>
<dbReference type="EMBL" id="AHKF01000022">
    <property type="protein sequence ID" value="EIA07605.1"/>
    <property type="molecule type" value="Genomic_DNA"/>
</dbReference>
<dbReference type="InterPro" id="IPR025334">
    <property type="entry name" value="DUF4240"/>
</dbReference>
<keyword evidence="4" id="KW-1185">Reference proteome</keyword>
<organism evidence="3 4">
    <name type="scientific">Flavobacterium frigoris (strain PS1)</name>
    <dbReference type="NCBI Taxonomy" id="1086011"/>
    <lineage>
        <taxon>Bacteria</taxon>
        <taxon>Pseudomonadati</taxon>
        <taxon>Bacteroidota</taxon>
        <taxon>Flavobacteriia</taxon>
        <taxon>Flavobacteriales</taxon>
        <taxon>Flavobacteriaceae</taxon>
        <taxon>Flavobacterium</taxon>
    </lineage>
</organism>
<dbReference type="eggNOG" id="COG3831">
    <property type="taxonomic scope" value="Bacteria"/>
</dbReference>
<gene>
    <name evidence="3" type="ORF">HJ01_02971</name>
</gene>
<evidence type="ECO:0000313" key="4">
    <source>
        <dbReference type="Proteomes" id="UP000005566"/>
    </source>
</evidence>
<keyword evidence="1" id="KW-0732">Signal</keyword>
<dbReference type="Pfam" id="PF14024">
    <property type="entry name" value="DUF4240"/>
    <property type="match status" value="1"/>
</dbReference>
<evidence type="ECO:0000313" key="3">
    <source>
        <dbReference type="EMBL" id="EIA07605.1"/>
    </source>
</evidence>
<dbReference type="STRING" id="1086011.HJ01_02971"/>
<comment type="caution">
    <text evidence="3">The sequence shown here is derived from an EMBL/GenBank/DDBJ whole genome shotgun (WGS) entry which is preliminary data.</text>
</comment>
<feature type="domain" description="DUF4240" evidence="2">
    <location>
        <begin position="64"/>
        <end position="186"/>
    </location>
</feature>